<organism evidence="1 2">
    <name type="scientific">Candidatus Desulfacyla euxinica</name>
    <dbReference type="NCBI Taxonomy" id="2841693"/>
    <lineage>
        <taxon>Bacteria</taxon>
        <taxon>Deltaproteobacteria</taxon>
        <taxon>Candidatus Desulfacyla</taxon>
    </lineage>
</organism>
<protein>
    <submittedName>
        <fullName evidence="1">Uncharacterized protein</fullName>
    </submittedName>
</protein>
<dbReference type="Proteomes" id="UP000650524">
    <property type="component" value="Unassembled WGS sequence"/>
</dbReference>
<dbReference type="AlphaFoldDB" id="A0A8J6N2C3"/>
<accession>A0A8J6N2C3</accession>
<proteinExistence type="predicted"/>
<dbReference type="Gene3D" id="3.40.50.10610">
    <property type="entry name" value="ABC-type transport auxiliary lipoprotein component"/>
    <property type="match status" value="1"/>
</dbReference>
<evidence type="ECO:0000313" key="1">
    <source>
        <dbReference type="EMBL" id="MBC8178606.1"/>
    </source>
</evidence>
<comment type="caution">
    <text evidence="1">The sequence shown here is derived from an EMBL/GenBank/DDBJ whole genome shotgun (WGS) entry which is preliminary data.</text>
</comment>
<dbReference type="EMBL" id="JACNJD010000292">
    <property type="protein sequence ID" value="MBC8178606.1"/>
    <property type="molecule type" value="Genomic_DNA"/>
</dbReference>
<reference evidence="1 2" key="1">
    <citation type="submission" date="2020-08" db="EMBL/GenBank/DDBJ databases">
        <title>Bridging the membrane lipid divide: bacteria of the FCB group superphylum have the potential to synthesize archaeal ether lipids.</title>
        <authorList>
            <person name="Villanueva L."/>
            <person name="Von Meijenfeldt F.A.B."/>
            <person name="Westbye A.B."/>
            <person name="Yadav S."/>
            <person name="Hopmans E.C."/>
            <person name="Dutilh B.E."/>
            <person name="Sinninghe Damste J.S."/>
        </authorList>
    </citation>
    <scope>NUCLEOTIDE SEQUENCE [LARGE SCALE GENOMIC DNA]</scope>
    <source>
        <strain evidence="1">NIOZ-UU27</strain>
    </source>
</reference>
<name>A0A8J6N2C3_9DELT</name>
<sequence length="167" mass="18860">MSQPVPQDMVRWLTDQLFDMLVTDKRWNLIPPGQAKGIVENILVSDTRVGMSPLRMIQEVGKTFGADAVLIGQVYRWRDRIGADFGVESPASVAFDLSLVRPSDGAILWRGNYDKTQRSLFENLFDYKTFVKSKGLWLTAEKLAQLGLDKLLEDMPGSPLKEKTVKE</sequence>
<gene>
    <name evidence="1" type="ORF">H8E19_14470</name>
</gene>
<evidence type="ECO:0000313" key="2">
    <source>
        <dbReference type="Proteomes" id="UP000650524"/>
    </source>
</evidence>